<reference evidence="3 4" key="1">
    <citation type="submission" date="2023-08" db="EMBL/GenBank/DDBJ databases">
        <title>Black Yeasts Isolated from many extreme environments.</title>
        <authorList>
            <person name="Coleine C."/>
            <person name="Stajich J.E."/>
            <person name="Selbmann L."/>
        </authorList>
    </citation>
    <scope>NUCLEOTIDE SEQUENCE [LARGE SCALE GENOMIC DNA]</scope>
    <source>
        <strain evidence="3 4">CCFEE 5885</strain>
    </source>
</reference>
<feature type="compositionally biased region" description="Basic and acidic residues" evidence="1">
    <location>
        <begin position="144"/>
        <end position="161"/>
    </location>
</feature>
<keyword evidence="4" id="KW-1185">Reference proteome</keyword>
<comment type="caution">
    <text evidence="3">The sequence shown here is derived from an EMBL/GenBank/DDBJ whole genome shotgun (WGS) entry which is preliminary data.</text>
</comment>
<evidence type="ECO:0000313" key="3">
    <source>
        <dbReference type="EMBL" id="KAK5095728.1"/>
    </source>
</evidence>
<sequence>MLGLRSALASIFALTAVVLAQDAGQSTTKSYPKTITLAYEQLGSSASAAGTLATVNYDPKSLDYVLTSWTPPSLDSLQSTSKEPTSAPLLRVLLPNGSASVASLATFDPKLSQNIDLWISQESGEIVSASVGSITPPPLSEEEERLRQKEERLRKRGKDVPSSKPKPKPKSKKEKAKDAVAGEVQAGPVVRVNLLISGHGPAPKLNTRKPPQVDAEGREVVQEEQQEKTFLQKYWYILLALAFVLQRKPTTSSNRTYVANERCSLRGLRLGYGLNGFRIRCGMSLVIGSRYPFLVDGVEK</sequence>
<gene>
    <name evidence="3" type="ORF">LTR24_002945</name>
</gene>
<evidence type="ECO:0000313" key="4">
    <source>
        <dbReference type="Proteomes" id="UP001345013"/>
    </source>
</evidence>
<organism evidence="3 4">
    <name type="scientific">Lithohypha guttulata</name>
    <dbReference type="NCBI Taxonomy" id="1690604"/>
    <lineage>
        <taxon>Eukaryota</taxon>
        <taxon>Fungi</taxon>
        <taxon>Dikarya</taxon>
        <taxon>Ascomycota</taxon>
        <taxon>Pezizomycotina</taxon>
        <taxon>Eurotiomycetes</taxon>
        <taxon>Chaetothyriomycetidae</taxon>
        <taxon>Chaetothyriales</taxon>
        <taxon>Trichomeriaceae</taxon>
        <taxon>Lithohypha</taxon>
    </lineage>
</organism>
<proteinExistence type="predicted"/>
<feature type="compositionally biased region" description="Basic residues" evidence="1">
    <location>
        <begin position="165"/>
        <end position="174"/>
    </location>
</feature>
<name>A0ABR0KGD5_9EURO</name>
<dbReference type="EMBL" id="JAVRRG010000026">
    <property type="protein sequence ID" value="KAK5095728.1"/>
    <property type="molecule type" value="Genomic_DNA"/>
</dbReference>
<dbReference type="Proteomes" id="UP001345013">
    <property type="component" value="Unassembled WGS sequence"/>
</dbReference>
<protein>
    <submittedName>
        <fullName evidence="3">Uncharacterized protein</fullName>
    </submittedName>
</protein>
<feature type="region of interest" description="Disordered" evidence="1">
    <location>
        <begin position="129"/>
        <end position="182"/>
    </location>
</feature>
<accession>A0ABR0KGD5</accession>
<keyword evidence="2" id="KW-0732">Signal</keyword>
<evidence type="ECO:0000256" key="1">
    <source>
        <dbReference type="SAM" id="MobiDB-lite"/>
    </source>
</evidence>
<feature type="chain" id="PRO_5046662046" evidence="2">
    <location>
        <begin position="21"/>
        <end position="300"/>
    </location>
</feature>
<evidence type="ECO:0000256" key="2">
    <source>
        <dbReference type="SAM" id="SignalP"/>
    </source>
</evidence>
<feature type="signal peptide" evidence="2">
    <location>
        <begin position="1"/>
        <end position="20"/>
    </location>
</feature>